<reference evidence="1" key="2">
    <citation type="submission" date="2023-01" db="EMBL/GenBank/DDBJ databases">
        <title>Draft genome sequence of Portibacter lacus strain NBRC 108769.</title>
        <authorList>
            <person name="Sun Q."/>
            <person name="Mori K."/>
        </authorList>
    </citation>
    <scope>NUCLEOTIDE SEQUENCE</scope>
    <source>
        <strain evidence="1">NBRC 108769</strain>
    </source>
</reference>
<proteinExistence type="predicted"/>
<protein>
    <submittedName>
        <fullName evidence="1">Uncharacterized protein</fullName>
    </submittedName>
</protein>
<accession>A0AA37SMF9</accession>
<comment type="caution">
    <text evidence="1">The sequence shown here is derived from an EMBL/GenBank/DDBJ whole genome shotgun (WGS) entry which is preliminary data.</text>
</comment>
<dbReference type="SUPFAM" id="SSF49464">
    <property type="entry name" value="Carboxypeptidase regulatory domain-like"/>
    <property type="match status" value="1"/>
</dbReference>
<dbReference type="EMBL" id="BSOH01000005">
    <property type="protein sequence ID" value="GLR16487.1"/>
    <property type="molecule type" value="Genomic_DNA"/>
</dbReference>
<organism evidence="1 2">
    <name type="scientific">Portibacter lacus</name>
    <dbReference type="NCBI Taxonomy" id="1099794"/>
    <lineage>
        <taxon>Bacteria</taxon>
        <taxon>Pseudomonadati</taxon>
        <taxon>Bacteroidota</taxon>
        <taxon>Saprospiria</taxon>
        <taxon>Saprospirales</taxon>
        <taxon>Haliscomenobacteraceae</taxon>
        <taxon>Portibacter</taxon>
    </lineage>
</organism>
<sequence>MSGRVIDFGTGEPIENVRIYVRDGFTGSGPILDNDDIGDNEALTYTDKNGEFDVSIKAENNPVLYPSKSSEYWNYNDGELVQSGEIYTRGEDNENIEIILKGKAYLNFRAESLGEQADSIKWLAYLEYPSLFFRQQSHGKSFNREMTFAYGNSYYTYDFSYKRNGAWTSILDSIYIPLGETRGDTIYY</sequence>
<evidence type="ECO:0000313" key="2">
    <source>
        <dbReference type="Proteomes" id="UP001156666"/>
    </source>
</evidence>
<dbReference type="AlphaFoldDB" id="A0AA37SMF9"/>
<name>A0AA37SMF9_9BACT</name>
<dbReference type="Proteomes" id="UP001156666">
    <property type="component" value="Unassembled WGS sequence"/>
</dbReference>
<keyword evidence="2" id="KW-1185">Reference proteome</keyword>
<dbReference type="InterPro" id="IPR008969">
    <property type="entry name" value="CarboxyPept-like_regulatory"/>
</dbReference>
<evidence type="ECO:0000313" key="1">
    <source>
        <dbReference type="EMBL" id="GLR16487.1"/>
    </source>
</evidence>
<reference evidence="1" key="1">
    <citation type="journal article" date="2014" name="Int. J. Syst. Evol. Microbiol.">
        <title>Complete genome sequence of Corynebacterium casei LMG S-19264T (=DSM 44701T), isolated from a smear-ripened cheese.</title>
        <authorList>
            <consortium name="US DOE Joint Genome Institute (JGI-PGF)"/>
            <person name="Walter F."/>
            <person name="Albersmeier A."/>
            <person name="Kalinowski J."/>
            <person name="Ruckert C."/>
        </authorList>
    </citation>
    <scope>NUCLEOTIDE SEQUENCE</scope>
    <source>
        <strain evidence="1">NBRC 108769</strain>
    </source>
</reference>
<gene>
    <name evidence="1" type="ORF">GCM10007940_11020</name>
</gene>